<protein>
    <recommendedName>
        <fullName evidence="2">Transglutaminase-like domain-containing protein</fullName>
    </recommendedName>
</protein>
<evidence type="ECO:0000259" key="2">
    <source>
        <dbReference type="SMART" id="SM00460"/>
    </source>
</evidence>
<dbReference type="Pfam" id="PF01841">
    <property type="entry name" value="Transglut_core"/>
    <property type="match status" value="1"/>
</dbReference>
<evidence type="ECO:0000313" key="3">
    <source>
        <dbReference type="EMBL" id="APG63864.1"/>
    </source>
</evidence>
<gene>
    <name evidence="3" type="ORF">LPB136_00095</name>
    <name evidence="4" type="ORF">LPB136_13570</name>
</gene>
<dbReference type="AlphaFoldDB" id="A0A1L3JMH3"/>
<dbReference type="InterPro" id="IPR052557">
    <property type="entry name" value="CAP/Cytokinesis_protein"/>
</dbReference>
<dbReference type="InterPro" id="IPR002931">
    <property type="entry name" value="Transglutaminase-like"/>
</dbReference>
<dbReference type="InterPro" id="IPR038765">
    <property type="entry name" value="Papain-like_cys_pep_sf"/>
</dbReference>
<dbReference type="EMBL" id="CP018155">
    <property type="protein sequence ID" value="APG63864.1"/>
    <property type="molecule type" value="Genomic_DNA"/>
</dbReference>
<dbReference type="STRING" id="1850252.LPB136_00095"/>
<accession>A0A1L3JMH3</accession>
<dbReference type="EMBL" id="CP018155">
    <property type="protein sequence ID" value="APG66337.1"/>
    <property type="molecule type" value="Genomic_DNA"/>
</dbReference>
<dbReference type="Gene3D" id="3.10.620.30">
    <property type="match status" value="1"/>
</dbReference>
<dbReference type="GO" id="GO:0005737">
    <property type="term" value="C:cytoplasm"/>
    <property type="evidence" value="ECO:0007669"/>
    <property type="project" value="TreeGrafter"/>
</dbReference>
<dbReference type="KEGG" id="ten:LPB136_00095"/>
<dbReference type="OrthoDB" id="9788327at2"/>
<name>A0A1L3JMH3_9FLAO</name>
<proteinExistence type="predicted"/>
<reference evidence="4 5" key="1">
    <citation type="submission" date="2016-11" db="EMBL/GenBank/DDBJ databases">
        <title>Tenacibaculum sp. LPB0136, isolated from marine environment.</title>
        <authorList>
            <person name="Kim E."/>
            <person name="Yi H."/>
        </authorList>
    </citation>
    <scope>NUCLEOTIDE SEQUENCE [LARGE SCALE GENOMIC DNA]</scope>
    <source>
        <strain evidence="4 5">LPB0136</strain>
    </source>
</reference>
<dbReference type="PANTHER" id="PTHR46333">
    <property type="entry name" value="CYTOKINESIS PROTEIN 3"/>
    <property type="match status" value="1"/>
</dbReference>
<dbReference type="Proteomes" id="UP000181898">
    <property type="component" value="Chromosome"/>
</dbReference>
<feature type="domain" description="Transglutaminase-like" evidence="2">
    <location>
        <begin position="106"/>
        <end position="173"/>
    </location>
</feature>
<evidence type="ECO:0000313" key="5">
    <source>
        <dbReference type="Proteomes" id="UP000181898"/>
    </source>
</evidence>
<dbReference type="PANTHER" id="PTHR46333:SF2">
    <property type="entry name" value="CYTOKINESIS PROTEIN 3"/>
    <property type="match status" value="1"/>
</dbReference>
<keyword evidence="5" id="KW-1185">Reference proteome</keyword>
<dbReference type="SMART" id="SM00460">
    <property type="entry name" value="TGc"/>
    <property type="match status" value="1"/>
</dbReference>
<evidence type="ECO:0000313" key="4">
    <source>
        <dbReference type="EMBL" id="APG66337.1"/>
    </source>
</evidence>
<organism evidence="4 5">
    <name type="scientific">Tenacibaculum todarodis</name>
    <dbReference type="NCBI Taxonomy" id="1850252"/>
    <lineage>
        <taxon>Bacteria</taxon>
        <taxon>Pseudomonadati</taxon>
        <taxon>Bacteroidota</taxon>
        <taxon>Flavobacteriia</taxon>
        <taxon>Flavobacteriales</taxon>
        <taxon>Flavobacteriaceae</taxon>
        <taxon>Tenacibaculum</taxon>
    </lineage>
</organism>
<dbReference type="RefSeq" id="WP_072554186.1">
    <property type="nucleotide sequence ID" value="NZ_CP018155.1"/>
</dbReference>
<dbReference type="SUPFAM" id="SSF54001">
    <property type="entry name" value="Cysteine proteinases"/>
    <property type="match status" value="1"/>
</dbReference>
<feature type="chain" id="PRO_5011896943" description="Transglutaminase-like domain-containing protein" evidence="1">
    <location>
        <begin position="19"/>
        <end position="318"/>
    </location>
</feature>
<feature type="signal peptide" evidence="1">
    <location>
        <begin position="1"/>
        <end position="18"/>
    </location>
</feature>
<keyword evidence="1" id="KW-0732">Signal</keyword>
<evidence type="ECO:0000256" key="1">
    <source>
        <dbReference type="SAM" id="SignalP"/>
    </source>
</evidence>
<sequence>MKQLFFFFFLITISTADAQYFSTVDAKVKSYPKFISAEKLADLISEDFNSDTEKVRATYIWLTQNIRYDLAEYYSPTKTSYSFSYSSEEEKQQKITTLNNQIVSETLSSKKAVCEGYARVFAKICTLLKIENEFIKGYIRNSPQEIGIPIFNANHAWNAVKINDEWRYFDATWGAGHEENGKWKRSFTNYFFDIPTEKLFFTHFPEQTIWQLRVKRLSKTAFYKQPIYNHKFLNTNLTLVFPTSGVIKKNKEGYIEFQIKNLKSTQKVFVGFKGSRYSQKPKINFKESTGFIKIIPPKSSKEAYLIIDGNVVLEFLIQ</sequence>
<dbReference type="KEGG" id="ten:LPB136_13570"/>